<keyword evidence="2" id="KW-0472">Membrane</keyword>
<evidence type="ECO:0000313" key="4">
    <source>
        <dbReference type="Proteomes" id="UP000645555"/>
    </source>
</evidence>
<dbReference type="InterPro" id="IPR018719">
    <property type="entry name" value="DUF2243_membrane"/>
</dbReference>
<feature type="compositionally biased region" description="Low complexity" evidence="1">
    <location>
        <begin position="176"/>
        <end position="186"/>
    </location>
</feature>
<reference evidence="3" key="1">
    <citation type="journal article" date="2014" name="Int. J. Syst. Evol. Microbiol.">
        <title>Complete genome sequence of Corynebacterium casei LMG S-19264T (=DSM 44701T), isolated from a smear-ripened cheese.</title>
        <authorList>
            <consortium name="US DOE Joint Genome Institute (JGI-PGF)"/>
            <person name="Walter F."/>
            <person name="Albersmeier A."/>
            <person name="Kalinowski J."/>
            <person name="Ruckert C."/>
        </authorList>
    </citation>
    <scope>NUCLEOTIDE SEQUENCE</scope>
    <source>
        <strain evidence="3">JCM 4956</strain>
    </source>
</reference>
<organism evidence="3 4">
    <name type="scientific">Streptomyces fructofermentans</name>
    <dbReference type="NCBI Taxonomy" id="152141"/>
    <lineage>
        <taxon>Bacteria</taxon>
        <taxon>Bacillati</taxon>
        <taxon>Actinomycetota</taxon>
        <taxon>Actinomycetes</taxon>
        <taxon>Kitasatosporales</taxon>
        <taxon>Streptomycetaceae</taxon>
        <taxon>Streptomyces</taxon>
    </lineage>
</organism>
<gene>
    <name evidence="3" type="ORF">GCM10010515_42450</name>
</gene>
<dbReference type="EMBL" id="BMWD01000014">
    <property type="protein sequence ID" value="GGX70250.1"/>
    <property type="molecule type" value="Genomic_DNA"/>
</dbReference>
<dbReference type="AlphaFoldDB" id="A0A918KR28"/>
<dbReference type="Pfam" id="PF10002">
    <property type="entry name" value="DUF2243"/>
    <property type="match status" value="1"/>
</dbReference>
<dbReference type="Proteomes" id="UP000645555">
    <property type="component" value="Unassembled WGS sequence"/>
</dbReference>
<sequence length="186" mass="19755">MGIAAFIDETVFHQLLHRHHFYDKSTSSVGLVSDGIFHAFGWFAVAIGLALVADLRRREALTRPGLLGYDWTWNIIAVIFGPSAPSWCAPALSGCGCRPVGGARAALMAPMPMPAGHIPALPAWSPPRRPCSRSACTSWPPSGCSGAAMSGPLSGASTSPLAGPAWRRPRWRPCRAARSPATWPST</sequence>
<evidence type="ECO:0000256" key="2">
    <source>
        <dbReference type="SAM" id="Phobius"/>
    </source>
</evidence>
<accession>A0A918KR28</accession>
<keyword evidence="2" id="KW-1133">Transmembrane helix</keyword>
<keyword evidence="2" id="KW-0812">Transmembrane</keyword>
<evidence type="ECO:0008006" key="5">
    <source>
        <dbReference type="Google" id="ProtNLM"/>
    </source>
</evidence>
<feature type="transmembrane region" description="Helical" evidence="2">
    <location>
        <begin position="35"/>
        <end position="53"/>
    </location>
</feature>
<evidence type="ECO:0000313" key="3">
    <source>
        <dbReference type="EMBL" id="GGX70250.1"/>
    </source>
</evidence>
<evidence type="ECO:0000256" key="1">
    <source>
        <dbReference type="SAM" id="MobiDB-lite"/>
    </source>
</evidence>
<feature type="region of interest" description="Disordered" evidence="1">
    <location>
        <begin position="150"/>
        <end position="186"/>
    </location>
</feature>
<keyword evidence="4" id="KW-1185">Reference proteome</keyword>
<comment type="caution">
    <text evidence="3">The sequence shown here is derived from an EMBL/GenBank/DDBJ whole genome shotgun (WGS) entry which is preliminary data.</text>
</comment>
<name>A0A918KR28_9ACTN</name>
<proteinExistence type="predicted"/>
<protein>
    <recommendedName>
        <fullName evidence="5">DUF2243 domain-containing protein</fullName>
    </recommendedName>
</protein>
<reference evidence="3" key="2">
    <citation type="submission" date="2020-09" db="EMBL/GenBank/DDBJ databases">
        <authorList>
            <person name="Sun Q."/>
            <person name="Ohkuma M."/>
        </authorList>
    </citation>
    <scope>NUCLEOTIDE SEQUENCE</scope>
    <source>
        <strain evidence="3">JCM 4956</strain>
    </source>
</reference>